<protein>
    <submittedName>
        <fullName evidence="1">Uncharacterized protein</fullName>
    </submittedName>
</protein>
<dbReference type="EMBL" id="CABIKO010000745">
    <property type="protein sequence ID" value="VVA39140.1"/>
    <property type="molecule type" value="Genomic_DNA"/>
</dbReference>
<evidence type="ECO:0000313" key="2">
    <source>
        <dbReference type="Proteomes" id="UP000327085"/>
    </source>
</evidence>
<proteinExistence type="predicted"/>
<gene>
    <name evidence="1" type="ORF">ALMOND_2B001081</name>
</gene>
<dbReference type="Gramene" id="VVA39140">
    <property type="protein sequence ID" value="VVA39140"/>
    <property type="gene ID" value="Prudul26B001081"/>
</dbReference>
<dbReference type="Proteomes" id="UP000327085">
    <property type="component" value="Chromosome 1"/>
</dbReference>
<evidence type="ECO:0000313" key="1">
    <source>
        <dbReference type="EMBL" id="VVA39140.1"/>
    </source>
</evidence>
<reference evidence="2" key="1">
    <citation type="journal article" date="2020" name="Plant J.">
        <title>Transposons played a major role in the diversification between the closely related almond and peach genomes: results from the almond genome sequence.</title>
        <authorList>
            <person name="Alioto T."/>
            <person name="Alexiou K.G."/>
            <person name="Bardil A."/>
            <person name="Barteri F."/>
            <person name="Castanera R."/>
            <person name="Cruz F."/>
            <person name="Dhingra A."/>
            <person name="Duval H."/>
            <person name="Fernandez I Marti A."/>
            <person name="Frias L."/>
            <person name="Galan B."/>
            <person name="Garcia J.L."/>
            <person name="Howad W."/>
            <person name="Gomez-Garrido J."/>
            <person name="Gut M."/>
            <person name="Julca I."/>
            <person name="Morata J."/>
            <person name="Puigdomenech P."/>
            <person name="Ribeca P."/>
            <person name="Rubio Cabetas M.J."/>
            <person name="Vlasova A."/>
            <person name="Wirthensohn M."/>
            <person name="Garcia-Mas J."/>
            <person name="Gabaldon T."/>
            <person name="Casacuberta J.M."/>
            <person name="Arus P."/>
        </authorList>
    </citation>
    <scope>NUCLEOTIDE SEQUENCE [LARGE SCALE GENOMIC DNA]</scope>
    <source>
        <strain evidence="2">cv. Texas</strain>
    </source>
</reference>
<organism evidence="1 2">
    <name type="scientific">Prunus dulcis</name>
    <name type="common">Almond</name>
    <name type="synonym">Amygdalus dulcis</name>
    <dbReference type="NCBI Taxonomy" id="3755"/>
    <lineage>
        <taxon>Eukaryota</taxon>
        <taxon>Viridiplantae</taxon>
        <taxon>Streptophyta</taxon>
        <taxon>Embryophyta</taxon>
        <taxon>Tracheophyta</taxon>
        <taxon>Spermatophyta</taxon>
        <taxon>Magnoliopsida</taxon>
        <taxon>eudicotyledons</taxon>
        <taxon>Gunneridae</taxon>
        <taxon>Pentapetalae</taxon>
        <taxon>rosids</taxon>
        <taxon>fabids</taxon>
        <taxon>Rosales</taxon>
        <taxon>Rosaceae</taxon>
        <taxon>Amygdaloideae</taxon>
        <taxon>Amygdaleae</taxon>
        <taxon>Prunus</taxon>
    </lineage>
</organism>
<accession>A0A5E4GHI4</accession>
<dbReference type="AlphaFoldDB" id="A0A5E4GHI4"/>
<name>A0A5E4GHI4_PRUDU</name>
<sequence>MRVRVRVRIGVRMRLRGFWQDRWLLPPHHGFVVPLNTVPLNALQMVVSVSSIGRNNRSSHVIERGVWKDIWATPTLQFAPYAISMKNLRNTLSFCVLGPKLSGLAPH</sequence>
<dbReference type="InParanoid" id="A0A5E4GHI4"/>